<dbReference type="InterPro" id="IPR017452">
    <property type="entry name" value="GPCR_Rhodpsn_7TM"/>
</dbReference>
<feature type="region of interest" description="Disordered" evidence="8">
    <location>
        <begin position="441"/>
        <end position="460"/>
    </location>
</feature>
<proteinExistence type="predicted"/>
<keyword evidence="6 11" id="KW-0675">Receptor</keyword>
<keyword evidence="7" id="KW-0807">Transducer</keyword>
<keyword evidence="5 9" id="KW-0472">Membrane</keyword>
<feature type="transmembrane region" description="Helical" evidence="9">
    <location>
        <begin position="88"/>
        <end position="108"/>
    </location>
</feature>
<accession>A0AAV4AP41</accession>
<feature type="region of interest" description="Disordered" evidence="8">
    <location>
        <begin position="224"/>
        <end position="275"/>
    </location>
</feature>
<dbReference type="SUPFAM" id="SSF81321">
    <property type="entry name" value="Family A G protein-coupled receptor-like"/>
    <property type="match status" value="1"/>
</dbReference>
<feature type="domain" description="G-protein coupled receptors family 1 profile" evidence="10">
    <location>
        <begin position="30"/>
        <end position="596"/>
    </location>
</feature>
<feature type="compositionally biased region" description="Polar residues" evidence="8">
    <location>
        <begin position="321"/>
        <end position="332"/>
    </location>
</feature>
<comment type="caution">
    <text evidence="11">The sequence shown here is derived from an EMBL/GenBank/DDBJ whole genome shotgun (WGS) entry which is preliminary data.</text>
</comment>
<dbReference type="GO" id="GO:0004930">
    <property type="term" value="F:G protein-coupled receptor activity"/>
    <property type="evidence" value="ECO:0007669"/>
    <property type="project" value="UniProtKB-KW"/>
</dbReference>
<evidence type="ECO:0000313" key="11">
    <source>
        <dbReference type="EMBL" id="GFO08682.1"/>
    </source>
</evidence>
<feature type="compositionally biased region" description="Basic and acidic residues" evidence="8">
    <location>
        <begin position="402"/>
        <end position="416"/>
    </location>
</feature>
<evidence type="ECO:0000256" key="1">
    <source>
        <dbReference type="ARBA" id="ARBA00004141"/>
    </source>
</evidence>
<evidence type="ECO:0000256" key="3">
    <source>
        <dbReference type="ARBA" id="ARBA00022989"/>
    </source>
</evidence>
<dbReference type="EMBL" id="BLXT01003974">
    <property type="protein sequence ID" value="GFO08682.1"/>
    <property type="molecule type" value="Genomic_DNA"/>
</dbReference>
<dbReference type="InterPro" id="IPR000276">
    <property type="entry name" value="GPCR_Rhodpsn"/>
</dbReference>
<feature type="transmembrane region" description="Helical" evidence="9">
    <location>
        <begin position="50"/>
        <end position="68"/>
    </location>
</feature>
<feature type="transmembrane region" description="Helical" evidence="9">
    <location>
        <begin position="178"/>
        <end position="199"/>
    </location>
</feature>
<name>A0AAV4AP41_9GAST</name>
<dbReference type="GO" id="GO:0016020">
    <property type="term" value="C:membrane"/>
    <property type="evidence" value="ECO:0007669"/>
    <property type="project" value="UniProtKB-SubCell"/>
</dbReference>
<evidence type="ECO:0000256" key="7">
    <source>
        <dbReference type="ARBA" id="ARBA00023224"/>
    </source>
</evidence>
<evidence type="ECO:0000256" key="9">
    <source>
        <dbReference type="SAM" id="Phobius"/>
    </source>
</evidence>
<dbReference type="PRINTS" id="PR00237">
    <property type="entry name" value="GPCRRHODOPSN"/>
</dbReference>
<evidence type="ECO:0000256" key="6">
    <source>
        <dbReference type="ARBA" id="ARBA00023170"/>
    </source>
</evidence>
<feature type="compositionally biased region" description="Polar residues" evidence="8">
    <location>
        <begin position="450"/>
        <end position="460"/>
    </location>
</feature>
<feature type="transmembrane region" description="Helical" evidence="9">
    <location>
        <begin position="12"/>
        <end position="38"/>
    </location>
</feature>
<dbReference type="PROSITE" id="PS50262">
    <property type="entry name" value="G_PROTEIN_RECEP_F1_2"/>
    <property type="match status" value="1"/>
</dbReference>
<feature type="compositionally biased region" description="Low complexity" evidence="8">
    <location>
        <begin position="375"/>
        <end position="385"/>
    </location>
</feature>
<evidence type="ECO:0000256" key="4">
    <source>
        <dbReference type="ARBA" id="ARBA00023040"/>
    </source>
</evidence>
<dbReference type="Pfam" id="PF00001">
    <property type="entry name" value="7tm_1"/>
    <property type="match status" value="1"/>
</dbReference>
<dbReference type="CDD" id="cd00637">
    <property type="entry name" value="7tm_classA_rhodopsin-like"/>
    <property type="match status" value="2"/>
</dbReference>
<dbReference type="Gene3D" id="1.20.1070.10">
    <property type="entry name" value="Rhodopsin 7-helix transmembrane proteins"/>
    <property type="match status" value="2"/>
</dbReference>
<feature type="transmembrane region" description="Helical" evidence="9">
    <location>
        <begin position="580"/>
        <end position="599"/>
    </location>
</feature>
<keyword evidence="3 9" id="KW-1133">Transmembrane helix</keyword>
<evidence type="ECO:0000256" key="2">
    <source>
        <dbReference type="ARBA" id="ARBA00022692"/>
    </source>
</evidence>
<dbReference type="Proteomes" id="UP000735302">
    <property type="component" value="Unassembled WGS sequence"/>
</dbReference>
<evidence type="ECO:0000256" key="5">
    <source>
        <dbReference type="ARBA" id="ARBA00023136"/>
    </source>
</evidence>
<dbReference type="PANTHER" id="PTHR24238:SF47">
    <property type="entry name" value="ECDYSTEROIDS_DOPAMINE RECEPTOR-RELATED"/>
    <property type="match status" value="1"/>
</dbReference>
<keyword evidence="12" id="KW-1185">Reference proteome</keyword>
<reference evidence="11 12" key="1">
    <citation type="journal article" date="2021" name="Elife">
        <title>Chloroplast acquisition without the gene transfer in kleptoplastic sea slugs, Plakobranchus ocellatus.</title>
        <authorList>
            <person name="Maeda T."/>
            <person name="Takahashi S."/>
            <person name="Yoshida T."/>
            <person name="Shimamura S."/>
            <person name="Takaki Y."/>
            <person name="Nagai Y."/>
            <person name="Toyoda A."/>
            <person name="Suzuki Y."/>
            <person name="Arimoto A."/>
            <person name="Ishii H."/>
            <person name="Satoh N."/>
            <person name="Nishiyama T."/>
            <person name="Hasebe M."/>
            <person name="Maruyama T."/>
            <person name="Minagawa J."/>
            <person name="Obokata J."/>
            <person name="Shigenobu S."/>
        </authorList>
    </citation>
    <scope>NUCLEOTIDE SEQUENCE [LARGE SCALE GENOMIC DNA]</scope>
</reference>
<feature type="transmembrane region" description="Helical" evidence="9">
    <location>
        <begin position="536"/>
        <end position="560"/>
    </location>
</feature>
<feature type="region of interest" description="Disordered" evidence="8">
    <location>
        <begin position="321"/>
        <end position="385"/>
    </location>
</feature>
<sequence length="621" mass="68566">MAPSLLSACPHVFQPLTVIIALTSVFGVLGNSLAFYIFHFRYTPSGFNTLLAALAVFDVIACLIHMPLDIATFSDMSTMRATLCKITCFQLAFTATGSAVILLVIAIIRHSAISNPVPLHFATRTAYHMIVVSVLLAAGIALPITMLFGTGNIVVPGNITVEICAVEEKFMHTKGPLAYYYILTALYVVTFIALSSLYGRSMYKLWRSKRMFVSFRGRDNVIMMSPPTARSNKSRPVPSPRVSVLREQAATHGRDRTDSGNSRGKLVPDLDSDCSANEPVHLVQAEDNSDRVVSVALPTDSSMTESSDDIAELNTNVNSETIAEASSTSPEPSTRPIPASRTVRLHKDGQTDATSSIRPPKSSGFCSKRSDNSRQTDTTSTMSSQSSSLFCCKRSFNNRTPELPEERAGTHKDRQTDTASTHSYKLPSLFCCVRSGNTGQNAPASDGPHGSSTDETTSQNSSRLSFLLCCKRSDNTRQQSCRTEQTQDNTRTDTASTGDSWVSFCLCCRRRDKTSQKEENNAECSNTHHVKHNYRILVFAIAISMTYLLSYAPHFCVMFYLFGHDASVFSTSSQNLVFELLMRSFFLNNILNPVIYGLLSQEFRRELRRLHARFTKSCCPC</sequence>
<dbReference type="PANTHER" id="PTHR24238">
    <property type="entry name" value="G-PROTEIN COUPLED RECEPTOR"/>
    <property type="match status" value="1"/>
</dbReference>
<feature type="region of interest" description="Disordered" evidence="8">
    <location>
        <begin position="399"/>
        <end position="421"/>
    </location>
</feature>
<dbReference type="AlphaFoldDB" id="A0AAV4AP41"/>
<keyword evidence="2 9" id="KW-0812">Transmembrane</keyword>
<keyword evidence="4" id="KW-0297">G-protein coupled receptor</keyword>
<evidence type="ECO:0000256" key="8">
    <source>
        <dbReference type="SAM" id="MobiDB-lite"/>
    </source>
</evidence>
<comment type="subcellular location">
    <subcellularLocation>
        <location evidence="1">Membrane</location>
        <topology evidence="1">Multi-pass membrane protein</topology>
    </subcellularLocation>
</comment>
<gene>
    <name evidence="11" type="ORF">PoB_003518700</name>
</gene>
<organism evidence="11 12">
    <name type="scientific">Plakobranchus ocellatus</name>
    <dbReference type="NCBI Taxonomy" id="259542"/>
    <lineage>
        <taxon>Eukaryota</taxon>
        <taxon>Metazoa</taxon>
        <taxon>Spiralia</taxon>
        <taxon>Lophotrochozoa</taxon>
        <taxon>Mollusca</taxon>
        <taxon>Gastropoda</taxon>
        <taxon>Heterobranchia</taxon>
        <taxon>Euthyneura</taxon>
        <taxon>Panpulmonata</taxon>
        <taxon>Sacoglossa</taxon>
        <taxon>Placobranchoidea</taxon>
        <taxon>Plakobranchidae</taxon>
        <taxon>Plakobranchus</taxon>
    </lineage>
</organism>
<feature type="transmembrane region" description="Helical" evidence="9">
    <location>
        <begin position="129"/>
        <end position="148"/>
    </location>
</feature>
<protein>
    <submittedName>
        <fullName evidence="11">Neuropeptide s receptor</fullName>
    </submittedName>
</protein>
<evidence type="ECO:0000259" key="10">
    <source>
        <dbReference type="PROSITE" id="PS50262"/>
    </source>
</evidence>
<evidence type="ECO:0000313" key="12">
    <source>
        <dbReference type="Proteomes" id="UP000735302"/>
    </source>
</evidence>